<evidence type="ECO:0000259" key="1">
    <source>
        <dbReference type="Pfam" id="PF10088"/>
    </source>
</evidence>
<dbReference type="Pfam" id="PF10088">
    <property type="entry name" value="DUF2326"/>
    <property type="match status" value="1"/>
</dbReference>
<evidence type="ECO:0000313" key="2">
    <source>
        <dbReference type="EMBL" id="MDL2409289.1"/>
    </source>
</evidence>
<protein>
    <submittedName>
        <fullName evidence="2">DUF2326 domain-containing protein</fullName>
    </submittedName>
</protein>
<sequence length="111" mass="11822">MAGERSGGIANMEIFALDCALFKIVSNSLGGPGFLMHYSHLFDGVDPRQVAAALKIGHTLADAVQGQYIVTMNSDAFSKLSFPSEFNASAKCLPIVLDDSESGGLFGFRFD</sequence>
<dbReference type="Proteomes" id="UP001172630">
    <property type="component" value="Unassembled WGS sequence"/>
</dbReference>
<gene>
    <name evidence="2" type="ORF">PY650_27385</name>
</gene>
<evidence type="ECO:0000313" key="3">
    <source>
        <dbReference type="Proteomes" id="UP001172630"/>
    </source>
</evidence>
<proteinExistence type="predicted"/>
<name>A0ABT7KKX3_9HYPH</name>
<dbReference type="RefSeq" id="WP_285882756.1">
    <property type="nucleotide sequence ID" value="NZ_JARFYN010000047.1"/>
</dbReference>
<accession>A0ABT7KKX3</accession>
<comment type="caution">
    <text evidence="2">The sequence shown here is derived from an EMBL/GenBank/DDBJ whole genome shotgun (WGS) entry which is preliminary data.</text>
</comment>
<reference evidence="2" key="1">
    <citation type="submission" date="2023-06" db="EMBL/GenBank/DDBJ databases">
        <title>Phylogenetic Diversity of Rhizobium strains.</title>
        <authorList>
            <person name="Moura F.T."/>
            <person name="Helene L.C.F."/>
            <person name="Hungria M."/>
        </authorList>
    </citation>
    <scope>NUCLEOTIDE SEQUENCE</scope>
    <source>
        <strain evidence="2">CCGE524</strain>
    </source>
</reference>
<keyword evidence="3" id="KW-1185">Reference proteome</keyword>
<dbReference type="InterPro" id="IPR018760">
    <property type="entry name" value="DUF2326"/>
</dbReference>
<organism evidence="2 3">
    <name type="scientific">Rhizobium calliandrae</name>
    <dbReference type="NCBI Taxonomy" id="1312182"/>
    <lineage>
        <taxon>Bacteria</taxon>
        <taxon>Pseudomonadati</taxon>
        <taxon>Pseudomonadota</taxon>
        <taxon>Alphaproteobacteria</taxon>
        <taxon>Hyphomicrobiales</taxon>
        <taxon>Rhizobiaceae</taxon>
        <taxon>Rhizobium/Agrobacterium group</taxon>
        <taxon>Rhizobium</taxon>
    </lineage>
</organism>
<dbReference type="EMBL" id="JARFYN010000047">
    <property type="protein sequence ID" value="MDL2409289.1"/>
    <property type="molecule type" value="Genomic_DNA"/>
</dbReference>
<feature type="domain" description="DUF2326" evidence="1">
    <location>
        <begin position="3"/>
        <end position="110"/>
    </location>
</feature>